<dbReference type="Proteomes" id="UP000019335">
    <property type="component" value="Unassembled WGS sequence"/>
</dbReference>
<dbReference type="AlphaFoldDB" id="W7TJV1"/>
<evidence type="ECO:0000313" key="1">
    <source>
        <dbReference type="EMBL" id="EWM20626.1"/>
    </source>
</evidence>
<dbReference type="EMBL" id="AZIL01002920">
    <property type="protein sequence ID" value="EWM20626.1"/>
    <property type="molecule type" value="Genomic_DNA"/>
</dbReference>
<protein>
    <submittedName>
        <fullName evidence="1">Uncharacterized protein</fullName>
    </submittedName>
</protein>
<accession>W7TJV1</accession>
<name>W7TJV1_9STRA</name>
<sequence>MMALSSPLTRCRRRSLCRGTGPPGCLPRPAPPSMKTLSLPRPHCEIIASSTLCMLREVSLPKMTCWCRCGGGEVGGWVSKGLLNVVGGRDVGGTLLWVGRA</sequence>
<gene>
    <name evidence="1" type="ORF">Naga_100692g4</name>
</gene>
<proteinExistence type="predicted"/>
<comment type="caution">
    <text evidence="1">The sequence shown here is derived from an EMBL/GenBank/DDBJ whole genome shotgun (WGS) entry which is preliminary data.</text>
</comment>
<evidence type="ECO:0000313" key="2">
    <source>
        <dbReference type="Proteomes" id="UP000019335"/>
    </source>
</evidence>
<keyword evidence="2" id="KW-1185">Reference proteome</keyword>
<reference evidence="1 2" key="1">
    <citation type="journal article" date="2014" name="Mol. Plant">
        <title>Chromosome Scale Genome Assembly and Transcriptome Profiling of Nannochloropsis gaditana in Nitrogen Depletion.</title>
        <authorList>
            <person name="Corteggiani Carpinelli E."/>
            <person name="Telatin A."/>
            <person name="Vitulo N."/>
            <person name="Forcato C."/>
            <person name="D'Angelo M."/>
            <person name="Schiavon R."/>
            <person name="Vezzi A."/>
            <person name="Giacometti G.M."/>
            <person name="Morosinotto T."/>
            <person name="Valle G."/>
        </authorList>
    </citation>
    <scope>NUCLEOTIDE SEQUENCE [LARGE SCALE GENOMIC DNA]</scope>
    <source>
        <strain evidence="1 2">B-31</strain>
    </source>
</reference>
<organism evidence="1 2">
    <name type="scientific">Nannochloropsis gaditana</name>
    <dbReference type="NCBI Taxonomy" id="72520"/>
    <lineage>
        <taxon>Eukaryota</taxon>
        <taxon>Sar</taxon>
        <taxon>Stramenopiles</taxon>
        <taxon>Ochrophyta</taxon>
        <taxon>Eustigmatophyceae</taxon>
        <taxon>Eustigmatales</taxon>
        <taxon>Monodopsidaceae</taxon>
        <taxon>Nannochloropsis</taxon>
    </lineage>
</organism>